<evidence type="ECO:0000313" key="2">
    <source>
        <dbReference type="EMBL" id="GAO15343.1"/>
    </source>
</evidence>
<name>A0A1B5KWE4_USTVR</name>
<reference evidence="3" key="1">
    <citation type="journal article" date="2016" name="Genome Announc.">
        <title>Genome sequence of Ustilaginoidea virens IPU010, a rice pathogenic fungus causing false smut.</title>
        <authorList>
            <person name="Kumagai T."/>
            <person name="Ishii T."/>
            <person name="Terai G."/>
            <person name="Umemura M."/>
            <person name="Machida M."/>
            <person name="Asai K."/>
        </authorList>
    </citation>
    <scope>NUCLEOTIDE SEQUENCE [LARGE SCALE GENOMIC DNA]</scope>
    <source>
        <strain evidence="3">IPU010</strain>
    </source>
</reference>
<feature type="region of interest" description="Disordered" evidence="1">
    <location>
        <begin position="1"/>
        <end position="21"/>
    </location>
</feature>
<gene>
    <name evidence="2" type="ORF">UVI_02010100</name>
</gene>
<comment type="caution">
    <text evidence="2">The sequence shown here is derived from an EMBL/GenBank/DDBJ whole genome shotgun (WGS) entry which is preliminary data.</text>
</comment>
<accession>A0A1B5KWE4</accession>
<sequence length="59" mass="6182">MHGESSGQNLRGETGGGSARVEDALARDCDFSCRFGQRMDPGGGQKGDAGDELGEEHLE</sequence>
<organism evidence="2 3">
    <name type="scientific">Ustilaginoidea virens</name>
    <name type="common">Rice false smut fungus</name>
    <name type="synonym">Villosiclava virens</name>
    <dbReference type="NCBI Taxonomy" id="1159556"/>
    <lineage>
        <taxon>Eukaryota</taxon>
        <taxon>Fungi</taxon>
        <taxon>Dikarya</taxon>
        <taxon>Ascomycota</taxon>
        <taxon>Pezizomycotina</taxon>
        <taxon>Sordariomycetes</taxon>
        <taxon>Hypocreomycetidae</taxon>
        <taxon>Hypocreales</taxon>
        <taxon>Clavicipitaceae</taxon>
        <taxon>Ustilaginoidea</taxon>
    </lineage>
</organism>
<dbReference type="EMBL" id="BBTG02000004">
    <property type="protein sequence ID" value="GAO15343.1"/>
    <property type="molecule type" value="Genomic_DNA"/>
</dbReference>
<dbReference type="AlphaFoldDB" id="A0A1B5KWE4"/>
<evidence type="ECO:0000313" key="3">
    <source>
        <dbReference type="Proteomes" id="UP000054053"/>
    </source>
</evidence>
<feature type="region of interest" description="Disordered" evidence="1">
    <location>
        <begin position="33"/>
        <end position="59"/>
    </location>
</feature>
<protein>
    <submittedName>
        <fullName evidence="2">Uncharacterized protein</fullName>
    </submittedName>
</protein>
<proteinExistence type="predicted"/>
<dbReference type="Proteomes" id="UP000054053">
    <property type="component" value="Unassembled WGS sequence"/>
</dbReference>
<feature type="compositionally biased region" description="Polar residues" evidence="1">
    <location>
        <begin position="1"/>
        <end position="11"/>
    </location>
</feature>
<feature type="compositionally biased region" description="Acidic residues" evidence="1">
    <location>
        <begin position="50"/>
        <end position="59"/>
    </location>
</feature>
<evidence type="ECO:0000256" key="1">
    <source>
        <dbReference type="SAM" id="MobiDB-lite"/>
    </source>
</evidence>